<proteinExistence type="predicted"/>
<dbReference type="AlphaFoldDB" id="A0A1S1YU31"/>
<evidence type="ECO:0000313" key="1">
    <source>
        <dbReference type="EMBL" id="OHX64373.1"/>
    </source>
</evidence>
<evidence type="ECO:0000313" key="2">
    <source>
        <dbReference type="Proteomes" id="UP000179797"/>
    </source>
</evidence>
<dbReference type="OrthoDB" id="9817801at2"/>
<protein>
    <submittedName>
        <fullName evidence="1">Uncharacterized protein</fullName>
    </submittedName>
</protein>
<dbReference type="PROSITE" id="PS51257">
    <property type="entry name" value="PROKAR_LIPOPROTEIN"/>
    <property type="match status" value="1"/>
</dbReference>
<name>A0A1S1YU31_FLAPC</name>
<sequence>MTYKQSNFTKSLFLSIVPIFLTFSCNTDINLDDLETAPIDDFHIGLPLVKGKVKFLDFLSEDQKDDINVDEDNNIYFEFSQDVEIASTSQIVTAFGGSSPESFFKVNFDKNFSSDVLIPSTGINFEIVKNISDCSSINCLPISNEIGDVTKLKFSKGALEVHFKGNVGGYLSLSLSATGIDGDETITSKSYVQDPSKFEVATLPLVDIWINNENKPELTIQYFDVNSTPQEAYINEIDMSDDNEIDELEIFFKDGKTADPVTIPYEEIQLDFLSDIFDENVEIKFKETEISLNLENPIGATGIVDMTDNAKTVNSDGSEMMLFFNDDAGKTQILNIEAASGFNTSYALYKKVYQSDQLLSARPTKATFTGKVHYVVPPGQSCQFSHDDKVVATIKGKAPLYIGFDNYISTNKTDVNLDAGINIIELKSAELRTEMNNEIPIGGEFIIHVLDEDDNISATINVDGNDNKKSILAATTDSDGENAQYTPNYLTTMLNMEQVDALLKATAVEISFVMKADGNPDTSELEPVRITYNQELEIISGIYINASINGTNSSK</sequence>
<reference evidence="1 2" key="1">
    <citation type="journal article" date="2012" name="Int. J. Syst. Evol. Microbiol.">
        <title>Flammeovirga pacifica sp. nov., isolated from deep-sea sediment.</title>
        <authorList>
            <person name="Xu H."/>
            <person name="Fu Y."/>
            <person name="Yang N."/>
            <person name="Ding Z."/>
            <person name="Lai Q."/>
            <person name="Zeng R."/>
        </authorList>
    </citation>
    <scope>NUCLEOTIDE SEQUENCE [LARGE SCALE GENOMIC DNA]</scope>
    <source>
        <strain evidence="2">DSM 24597 / LMG 26175 / WPAGA1</strain>
    </source>
</reference>
<keyword evidence="2" id="KW-1185">Reference proteome</keyword>
<dbReference type="Proteomes" id="UP000179797">
    <property type="component" value="Unassembled WGS sequence"/>
</dbReference>
<gene>
    <name evidence="1" type="ORF">NH26_22535</name>
</gene>
<accession>A0A1S1YU31</accession>
<organism evidence="1 2">
    <name type="scientific">Flammeovirga pacifica</name>
    <dbReference type="NCBI Taxonomy" id="915059"/>
    <lineage>
        <taxon>Bacteria</taxon>
        <taxon>Pseudomonadati</taxon>
        <taxon>Bacteroidota</taxon>
        <taxon>Cytophagia</taxon>
        <taxon>Cytophagales</taxon>
        <taxon>Flammeovirgaceae</taxon>
        <taxon>Flammeovirga</taxon>
    </lineage>
</organism>
<comment type="caution">
    <text evidence="1">The sequence shown here is derived from an EMBL/GenBank/DDBJ whole genome shotgun (WGS) entry which is preliminary data.</text>
</comment>
<dbReference type="EMBL" id="JRYR02000002">
    <property type="protein sequence ID" value="OHX64373.1"/>
    <property type="molecule type" value="Genomic_DNA"/>
</dbReference>
<dbReference type="RefSeq" id="WP_044220559.1">
    <property type="nucleotide sequence ID" value="NZ_JRYR02000002.1"/>
</dbReference>